<protein>
    <submittedName>
        <fullName evidence="1">Uncharacterized protein</fullName>
    </submittedName>
</protein>
<evidence type="ECO:0000313" key="2">
    <source>
        <dbReference type="Proteomes" id="UP000028623"/>
    </source>
</evidence>
<dbReference type="STRING" id="421072.SAMN04488097_1443"/>
<reference evidence="1 2" key="1">
    <citation type="submission" date="2014-07" db="EMBL/GenBank/DDBJ databases">
        <title>Epilithonimonas lactis LMG 22401 Genome.</title>
        <authorList>
            <person name="Pipes S.E."/>
            <person name="Stropko S.J."/>
        </authorList>
    </citation>
    <scope>NUCLEOTIDE SEQUENCE [LARGE SCALE GENOMIC DNA]</scope>
    <source>
        <strain evidence="1 2">LMG 24401</strain>
    </source>
</reference>
<dbReference type="EMBL" id="JPLY01000001">
    <property type="protein sequence ID" value="KFC23456.1"/>
    <property type="molecule type" value="Genomic_DNA"/>
</dbReference>
<sequence>MINYIKKYKLVVFAGVFFLGWFLYLTYTGNQFCDCAKTEKYRDGTSRYRSHGTSVYRYYHK</sequence>
<evidence type="ECO:0000313" key="1">
    <source>
        <dbReference type="EMBL" id="KFC23456.1"/>
    </source>
</evidence>
<gene>
    <name evidence="1" type="ORF">IO89_02400</name>
</gene>
<dbReference type="OrthoDB" id="677125at2"/>
<comment type="caution">
    <text evidence="1">The sequence shown here is derived from an EMBL/GenBank/DDBJ whole genome shotgun (WGS) entry which is preliminary data.</text>
</comment>
<dbReference type="AlphaFoldDB" id="A0A085BLW1"/>
<keyword evidence="2" id="KW-1185">Reference proteome</keyword>
<proteinExistence type="predicted"/>
<dbReference type="Proteomes" id="UP000028623">
    <property type="component" value="Unassembled WGS sequence"/>
</dbReference>
<accession>A0A085BLW1</accession>
<name>A0A085BLW1_9FLAO</name>
<organism evidence="1 2">
    <name type="scientific">Epilithonimonas lactis</name>
    <dbReference type="NCBI Taxonomy" id="421072"/>
    <lineage>
        <taxon>Bacteria</taxon>
        <taxon>Pseudomonadati</taxon>
        <taxon>Bacteroidota</taxon>
        <taxon>Flavobacteriia</taxon>
        <taxon>Flavobacteriales</taxon>
        <taxon>Weeksellaceae</taxon>
        <taxon>Chryseobacterium group</taxon>
        <taxon>Epilithonimonas</taxon>
    </lineage>
</organism>
<dbReference type="eggNOG" id="ENOG50349G6">
    <property type="taxonomic scope" value="Bacteria"/>
</dbReference>